<keyword evidence="1" id="KW-1133">Transmembrane helix</keyword>
<dbReference type="EMBL" id="CAEZTU010000008">
    <property type="protein sequence ID" value="CAB4572216.1"/>
    <property type="molecule type" value="Genomic_DNA"/>
</dbReference>
<dbReference type="Pfam" id="PF09995">
    <property type="entry name" value="MPAB_Lcp_cat"/>
    <property type="match status" value="1"/>
</dbReference>
<feature type="transmembrane region" description="Helical" evidence="1">
    <location>
        <begin position="207"/>
        <end position="224"/>
    </location>
</feature>
<sequence>MLAPELTFGEPDTISNDVGYFGPETITWRIHSDVLAVVGGVRALFLQALEPRAFGGVQAHSRYREEPFGRLLRTAEYIGVISFGTKEEADRAASKVRSMHKALGLDVPELLLWVHNGFTDSLLDIALRSGMKLSKADQDRYVKEQLVAAKLVGLDPSICPSNVDELNAYYENKRHELVADKLVRESARFIFLPPMNRFFRYLTPSQFLWAIVVSLSFAALPRWVRKMYGDSWRGSTLAGPKFADASTNLTLRILRRILLKLPNKAKKGPHVQAAEIRLKEKINLVF</sequence>
<dbReference type="PANTHER" id="PTHR36151">
    <property type="entry name" value="BLR2777 PROTEIN"/>
    <property type="match status" value="1"/>
</dbReference>
<accession>A0A6J6E8Q2</accession>
<feature type="domain" description="ER-bound oxygenase mpaB/mpaB'/Rubber oxygenase catalytic" evidence="2">
    <location>
        <begin position="28"/>
        <end position="233"/>
    </location>
</feature>
<evidence type="ECO:0000256" key="1">
    <source>
        <dbReference type="SAM" id="Phobius"/>
    </source>
</evidence>
<evidence type="ECO:0000313" key="3">
    <source>
        <dbReference type="EMBL" id="CAB4572216.1"/>
    </source>
</evidence>
<dbReference type="InterPro" id="IPR018713">
    <property type="entry name" value="MPAB/Lcp_cat_dom"/>
</dbReference>
<organism evidence="3">
    <name type="scientific">freshwater metagenome</name>
    <dbReference type="NCBI Taxonomy" id="449393"/>
    <lineage>
        <taxon>unclassified sequences</taxon>
        <taxon>metagenomes</taxon>
        <taxon>ecological metagenomes</taxon>
    </lineage>
</organism>
<name>A0A6J6E8Q2_9ZZZZ</name>
<protein>
    <submittedName>
        <fullName evidence="3">Unannotated protein</fullName>
    </submittedName>
</protein>
<reference evidence="3" key="1">
    <citation type="submission" date="2020-05" db="EMBL/GenBank/DDBJ databases">
        <authorList>
            <person name="Chiriac C."/>
            <person name="Salcher M."/>
            <person name="Ghai R."/>
            <person name="Kavagutti S V."/>
        </authorList>
    </citation>
    <scope>NUCLEOTIDE SEQUENCE</scope>
</reference>
<dbReference type="GO" id="GO:0016491">
    <property type="term" value="F:oxidoreductase activity"/>
    <property type="evidence" value="ECO:0007669"/>
    <property type="project" value="InterPro"/>
</dbReference>
<proteinExistence type="predicted"/>
<gene>
    <name evidence="3" type="ORF">UFOPK1740_00312</name>
</gene>
<keyword evidence="1" id="KW-0812">Transmembrane</keyword>
<dbReference type="PANTHER" id="PTHR36151:SF3">
    <property type="entry name" value="ER-BOUND OXYGENASE MPAB_MPAB'_RUBBER OXYGENASE CATALYTIC DOMAIN-CONTAINING PROTEIN"/>
    <property type="match status" value="1"/>
</dbReference>
<dbReference type="AlphaFoldDB" id="A0A6J6E8Q2"/>
<keyword evidence="1" id="KW-0472">Membrane</keyword>
<evidence type="ECO:0000259" key="2">
    <source>
        <dbReference type="Pfam" id="PF09995"/>
    </source>
</evidence>